<dbReference type="EMBL" id="CAACVG010011457">
    <property type="protein sequence ID" value="VEN58108.1"/>
    <property type="molecule type" value="Genomic_DNA"/>
</dbReference>
<proteinExistence type="predicted"/>
<evidence type="ECO:0000313" key="3">
    <source>
        <dbReference type="Proteomes" id="UP000410492"/>
    </source>
</evidence>
<protein>
    <recommendedName>
        <fullName evidence="4">Transmembrane protein 234</fullName>
    </recommendedName>
</protein>
<keyword evidence="1" id="KW-0812">Transmembrane</keyword>
<dbReference type="Proteomes" id="UP000410492">
    <property type="component" value="Unassembled WGS sequence"/>
</dbReference>
<feature type="transmembrane region" description="Helical" evidence="1">
    <location>
        <begin position="52"/>
        <end position="74"/>
    </location>
</feature>
<keyword evidence="3" id="KW-1185">Reference proteome</keyword>
<accession>A0A653DDN5</accession>
<evidence type="ECO:0000256" key="1">
    <source>
        <dbReference type="SAM" id="Phobius"/>
    </source>
</evidence>
<evidence type="ECO:0008006" key="4">
    <source>
        <dbReference type="Google" id="ProtNLM"/>
    </source>
</evidence>
<name>A0A653DDN5_CALMS</name>
<evidence type="ECO:0000313" key="2">
    <source>
        <dbReference type="EMBL" id="VEN58108.1"/>
    </source>
</evidence>
<gene>
    <name evidence="2" type="ORF">CALMAC_LOCUS16550</name>
</gene>
<keyword evidence="1" id="KW-1133">Transmembrane helix</keyword>
<sequence length="85" mass="9435">MFFEIVSLIAVGLCWGGTNPIIRKNSKSIVNVEGSTAVEQFFRDVQYLVTNIWVNIVLLFSSSISGGITLLCMFESDEKILSIKC</sequence>
<dbReference type="Pfam" id="PF10639">
    <property type="entry name" value="TMEM234"/>
    <property type="match status" value="1"/>
</dbReference>
<dbReference type="OrthoDB" id="43458at2759"/>
<organism evidence="2 3">
    <name type="scientific">Callosobruchus maculatus</name>
    <name type="common">Southern cowpea weevil</name>
    <name type="synonym">Pulse bruchid</name>
    <dbReference type="NCBI Taxonomy" id="64391"/>
    <lineage>
        <taxon>Eukaryota</taxon>
        <taxon>Metazoa</taxon>
        <taxon>Ecdysozoa</taxon>
        <taxon>Arthropoda</taxon>
        <taxon>Hexapoda</taxon>
        <taxon>Insecta</taxon>
        <taxon>Pterygota</taxon>
        <taxon>Neoptera</taxon>
        <taxon>Endopterygota</taxon>
        <taxon>Coleoptera</taxon>
        <taxon>Polyphaga</taxon>
        <taxon>Cucujiformia</taxon>
        <taxon>Chrysomeloidea</taxon>
        <taxon>Chrysomelidae</taxon>
        <taxon>Bruchinae</taxon>
        <taxon>Bruchini</taxon>
        <taxon>Callosobruchus</taxon>
    </lineage>
</organism>
<reference evidence="2 3" key="1">
    <citation type="submission" date="2019-01" db="EMBL/GenBank/DDBJ databases">
        <authorList>
            <person name="Sayadi A."/>
        </authorList>
    </citation>
    <scope>NUCLEOTIDE SEQUENCE [LARGE SCALE GENOMIC DNA]</scope>
</reference>
<dbReference type="AlphaFoldDB" id="A0A653DDN5"/>
<dbReference type="InterPro" id="IPR018908">
    <property type="entry name" value="TMEM234"/>
</dbReference>
<keyword evidence="1" id="KW-0472">Membrane</keyword>